<keyword evidence="2" id="KW-1185">Reference proteome</keyword>
<evidence type="ECO:0000313" key="2">
    <source>
        <dbReference type="Proteomes" id="UP000608530"/>
    </source>
</evidence>
<protein>
    <submittedName>
        <fullName evidence="1">Uncharacterized protein</fullName>
    </submittedName>
</protein>
<gene>
    <name evidence="1" type="ORF">JD276_11135</name>
</gene>
<dbReference type="Proteomes" id="UP000608530">
    <property type="component" value="Unassembled WGS sequence"/>
</dbReference>
<proteinExistence type="predicted"/>
<organism evidence="1 2">
    <name type="scientific">Leucobacter chromiisoli</name>
    <dbReference type="NCBI Taxonomy" id="2796471"/>
    <lineage>
        <taxon>Bacteria</taxon>
        <taxon>Bacillati</taxon>
        <taxon>Actinomycetota</taxon>
        <taxon>Actinomycetes</taxon>
        <taxon>Micrococcales</taxon>
        <taxon>Microbacteriaceae</taxon>
        <taxon>Leucobacter</taxon>
    </lineage>
</organism>
<name>A0A934QAG6_9MICO</name>
<dbReference type="EMBL" id="JAEHOH010000014">
    <property type="protein sequence ID" value="MBK0419589.1"/>
    <property type="molecule type" value="Genomic_DNA"/>
</dbReference>
<dbReference type="AlphaFoldDB" id="A0A934QAG6"/>
<evidence type="ECO:0000313" key="1">
    <source>
        <dbReference type="EMBL" id="MBK0419589.1"/>
    </source>
</evidence>
<accession>A0A934QAG6</accession>
<reference evidence="1" key="1">
    <citation type="submission" date="2020-12" db="EMBL/GenBank/DDBJ databases">
        <title>Leucobacter sp. CAS1, isolated from Chromium sludge.</title>
        <authorList>
            <person name="Xu Z."/>
        </authorList>
    </citation>
    <scope>NUCLEOTIDE SEQUENCE</scope>
    <source>
        <strain evidence="1">CSA1</strain>
    </source>
</reference>
<comment type="caution">
    <text evidence="1">The sequence shown here is derived from an EMBL/GenBank/DDBJ whole genome shotgun (WGS) entry which is preliminary data.</text>
</comment>
<sequence length="95" mass="10621">MPAAFAFHVGELERYEITVRIAGFRNRVTIEANGALMIDSGGNMGIVMPNVFDFEVGVNEKHMVSVRFIAQQLVDGGASYIDVFIDGRFAFRHPW</sequence>
<dbReference type="RefSeq" id="WP_200115730.1">
    <property type="nucleotide sequence ID" value="NZ_JAEHOH010000014.1"/>
</dbReference>